<reference evidence="2" key="1">
    <citation type="submission" date="2020-09" db="EMBL/GenBank/DDBJ databases">
        <title>Iningainema tapete sp. nov. (Scytonemataceae, Cyanobacteria) from greenhouses in central Florida (USA) produces two types of nodularin with biosynthetic potential for microcystin-LR and anabaenopeptins.</title>
        <authorList>
            <person name="Berthold D.E."/>
            <person name="Lefler F.W."/>
            <person name="Huang I.-S."/>
            <person name="Abdulla H."/>
            <person name="Zimba P.V."/>
            <person name="Laughinghouse H.D. IV."/>
        </authorList>
    </citation>
    <scope>NUCLEOTIDE SEQUENCE</scope>
    <source>
        <strain evidence="2">BLCCT55</strain>
    </source>
</reference>
<evidence type="ECO:0000313" key="2">
    <source>
        <dbReference type="EMBL" id="MBD2775714.1"/>
    </source>
</evidence>
<dbReference type="InterPro" id="IPR051044">
    <property type="entry name" value="MAG_DAG_Lipase"/>
</dbReference>
<dbReference type="SUPFAM" id="SSF53474">
    <property type="entry name" value="alpha/beta-Hydrolases"/>
    <property type="match status" value="1"/>
</dbReference>
<name>A0A8J6XPH9_9CYAN</name>
<dbReference type="Pfam" id="PF12146">
    <property type="entry name" value="Hydrolase_4"/>
    <property type="match status" value="1"/>
</dbReference>
<proteinExistence type="predicted"/>
<feature type="domain" description="Serine aminopeptidase S33" evidence="1">
    <location>
        <begin position="26"/>
        <end position="259"/>
    </location>
</feature>
<dbReference type="GO" id="GO:0016787">
    <property type="term" value="F:hydrolase activity"/>
    <property type="evidence" value="ECO:0007669"/>
    <property type="project" value="UniProtKB-KW"/>
</dbReference>
<dbReference type="Proteomes" id="UP000629098">
    <property type="component" value="Unassembled WGS sequence"/>
</dbReference>
<dbReference type="Gene3D" id="3.40.50.1820">
    <property type="entry name" value="alpha/beta hydrolase"/>
    <property type="match status" value="1"/>
</dbReference>
<protein>
    <submittedName>
        <fullName evidence="2">Alpha/beta hydrolase</fullName>
    </submittedName>
</protein>
<keyword evidence="3" id="KW-1185">Reference proteome</keyword>
<dbReference type="InterPro" id="IPR000073">
    <property type="entry name" value="AB_hydrolase_1"/>
</dbReference>
<sequence length="308" mass="34227">MEHREGSLKGVRGVNLYYQSWHPLGNPCAIALIVHGLGSHSGLFSNVVEHLIKCGYAVYGLDLRGHGRSQGQRGHINSWSEFREDLKAFLQLIETQQPGCPRFLLGHSLGGVIALDYVLRFPKSVQGLITMAPPLGRVGVSPLKLTLGRTLSQVMPRFALNTGFASATASSDRNVLAISTDRFMHSRGSARLATEFLAAIAWIQFHADDLQVPILILHGGADQVALPEGSRIFFEKISFPDKERYEYPQSRHALHRDLDYPEILTNLEDWLRRHLSPFGEVKSQRDWGLGIADWGRVLCSTQSPVPST</sequence>
<dbReference type="RefSeq" id="WP_190834498.1">
    <property type="nucleotide sequence ID" value="NZ_CAWPPI010000084.1"/>
</dbReference>
<evidence type="ECO:0000313" key="3">
    <source>
        <dbReference type="Proteomes" id="UP000629098"/>
    </source>
</evidence>
<dbReference type="PANTHER" id="PTHR11614">
    <property type="entry name" value="PHOSPHOLIPASE-RELATED"/>
    <property type="match status" value="1"/>
</dbReference>
<dbReference type="InterPro" id="IPR029058">
    <property type="entry name" value="AB_hydrolase_fold"/>
</dbReference>
<keyword evidence="2" id="KW-0378">Hydrolase</keyword>
<evidence type="ECO:0000259" key="1">
    <source>
        <dbReference type="Pfam" id="PF12146"/>
    </source>
</evidence>
<dbReference type="InterPro" id="IPR022742">
    <property type="entry name" value="Hydrolase_4"/>
</dbReference>
<gene>
    <name evidence="2" type="ORF">ICL16_27565</name>
</gene>
<dbReference type="EMBL" id="JACXAE010000084">
    <property type="protein sequence ID" value="MBD2775714.1"/>
    <property type="molecule type" value="Genomic_DNA"/>
</dbReference>
<comment type="caution">
    <text evidence="2">The sequence shown here is derived from an EMBL/GenBank/DDBJ whole genome shotgun (WGS) entry which is preliminary data.</text>
</comment>
<dbReference type="AlphaFoldDB" id="A0A8J6XPH9"/>
<accession>A0A8J6XPH9</accession>
<dbReference type="PRINTS" id="PR00111">
    <property type="entry name" value="ABHYDROLASE"/>
</dbReference>
<organism evidence="2 3">
    <name type="scientific">Iningainema tapete BLCC-T55</name>
    <dbReference type="NCBI Taxonomy" id="2748662"/>
    <lineage>
        <taxon>Bacteria</taxon>
        <taxon>Bacillati</taxon>
        <taxon>Cyanobacteriota</taxon>
        <taxon>Cyanophyceae</taxon>
        <taxon>Nostocales</taxon>
        <taxon>Scytonemataceae</taxon>
        <taxon>Iningainema tapete</taxon>
    </lineage>
</organism>